<reference evidence="2" key="2">
    <citation type="submission" date="2004-02" db="EMBL/GenBank/DDBJ databases">
        <authorList>
            <consortium name="Genoscope"/>
            <consortium name="Whitehead Institute Centre for Genome Research"/>
        </authorList>
    </citation>
    <scope>NUCLEOTIDE SEQUENCE</scope>
</reference>
<organism evidence="2">
    <name type="scientific">Tetraodon nigroviridis</name>
    <name type="common">Spotted green pufferfish</name>
    <name type="synonym">Chelonodon nigroviridis</name>
    <dbReference type="NCBI Taxonomy" id="99883"/>
    <lineage>
        <taxon>Eukaryota</taxon>
        <taxon>Metazoa</taxon>
        <taxon>Chordata</taxon>
        <taxon>Craniata</taxon>
        <taxon>Vertebrata</taxon>
        <taxon>Euteleostomi</taxon>
        <taxon>Actinopterygii</taxon>
        <taxon>Neopterygii</taxon>
        <taxon>Teleostei</taxon>
        <taxon>Neoteleostei</taxon>
        <taxon>Acanthomorphata</taxon>
        <taxon>Eupercaria</taxon>
        <taxon>Tetraodontiformes</taxon>
        <taxon>Tetradontoidea</taxon>
        <taxon>Tetraodontidae</taxon>
        <taxon>Tetraodon</taxon>
    </lineage>
</organism>
<proteinExistence type="predicted"/>
<keyword evidence="1" id="KW-0732">Signal</keyword>
<dbReference type="EMBL" id="CAAE01015022">
    <property type="protein sequence ID" value="CAG10832.1"/>
    <property type="molecule type" value="Genomic_DNA"/>
</dbReference>
<dbReference type="AlphaFoldDB" id="Q4RLA0"/>
<reference evidence="2" key="1">
    <citation type="journal article" date="2004" name="Nature">
        <title>Genome duplication in the teleost fish Tetraodon nigroviridis reveals the early vertebrate proto-karyotype.</title>
        <authorList>
            <person name="Jaillon O."/>
            <person name="Aury J.-M."/>
            <person name="Brunet F."/>
            <person name="Petit J.-L."/>
            <person name="Stange-Thomann N."/>
            <person name="Mauceli E."/>
            <person name="Bouneau L."/>
            <person name="Fischer C."/>
            <person name="Ozouf-Costaz C."/>
            <person name="Bernot A."/>
            <person name="Nicaud S."/>
            <person name="Jaffe D."/>
            <person name="Fisher S."/>
            <person name="Lutfalla G."/>
            <person name="Dossat C."/>
            <person name="Segurens B."/>
            <person name="Dasilva C."/>
            <person name="Salanoubat M."/>
            <person name="Levy M."/>
            <person name="Boudet N."/>
            <person name="Castellano S."/>
            <person name="Anthouard V."/>
            <person name="Jubin C."/>
            <person name="Castelli V."/>
            <person name="Katinka M."/>
            <person name="Vacherie B."/>
            <person name="Biemont C."/>
            <person name="Skalli Z."/>
            <person name="Cattolico L."/>
            <person name="Poulain J."/>
            <person name="De Berardinis V."/>
            <person name="Cruaud C."/>
            <person name="Duprat S."/>
            <person name="Brottier P."/>
            <person name="Coutanceau J.-P."/>
            <person name="Gouzy J."/>
            <person name="Parra G."/>
            <person name="Lardier G."/>
            <person name="Chapple C."/>
            <person name="McKernan K.J."/>
            <person name="McEwan P."/>
            <person name="Bosak S."/>
            <person name="Kellis M."/>
            <person name="Volff J.-N."/>
            <person name="Guigo R."/>
            <person name="Zody M.C."/>
            <person name="Mesirov J."/>
            <person name="Lindblad-Toh K."/>
            <person name="Birren B."/>
            <person name="Nusbaum C."/>
            <person name="Kahn D."/>
            <person name="Robinson-Rechavi M."/>
            <person name="Laudet V."/>
            <person name="Schachter V."/>
            <person name="Quetier F."/>
            <person name="Saurin W."/>
            <person name="Scarpelli C."/>
            <person name="Wincker P."/>
            <person name="Lander E.S."/>
            <person name="Weissenbach J."/>
            <person name="Roest Crollius H."/>
        </authorList>
    </citation>
    <scope>NUCLEOTIDE SEQUENCE [LARGE SCALE GENOMIC DNA]</scope>
</reference>
<protein>
    <submittedName>
        <fullName evidence="2">Chromosome 21 SCAF15022, whole genome shotgun sequence</fullName>
    </submittedName>
</protein>
<gene>
    <name evidence="2" type="ORF">GSTENG00032579001</name>
</gene>
<evidence type="ECO:0000313" key="2">
    <source>
        <dbReference type="EMBL" id="CAG10832.1"/>
    </source>
</evidence>
<dbReference type="KEGG" id="tng:GSTEN00032579G001"/>
<sequence length="55" mass="6705">MDIWGSLCVVLLQCWFCERGLYQWARMVSVQWKRGQWAHHQREAEAMNEEQRPLL</sequence>
<name>Q4RLA0_TETNG</name>
<feature type="chain" id="PRO_5004242855" evidence="1">
    <location>
        <begin position="23"/>
        <end position="55"/>
    </location>
</feature>
<evidence type="ECO:0000256" key="1">
    <source>
        <dbReference type="SAM" id="SignalP"/>
    </source>
</evidence>
<feature type="signal peptide" evidence="1">
    <location>
        <begin position="1"/>
        <end position="22"/>
    </location>
</feature>
<accession>Q4RLA0</accession>